<feature type="domain" description="HSF-type DNA-binding" evidence="7">
    <location>
        <begin position="68"/>
        <end position="170"/>
    </location>
</feature>
<dbReference type="Gene3D" id="1.10.10.10">
    <property type="entry name" value="Winged helix-like DNA-binding domain superfamily/Winged helix DNA-binding domain"/>
    <property type="match status" value="1"/>
</dbReference>
<evidence type="ECO:0000313" key="8">
    <source>
        <dbReference type="Proteomes" id="UP000694863"/>
    </source>
</evidence>
<dbReference type="SMART" id="SM00415">
    <property type="entry name" value="HSF"/>
    <property type="match status" value="1"/>
</dbReference>
<comment type="similarity">
    <text evidence="2 5">Belongs to the HSF family.</text>
</comment>
<comment type="subcellular location">
    <subcellularLocation>
        <location evidence="1">Nucleus</location>
    </subcellularLocation>
</comment>
<evidence type="ECO:0000259" key="7">
    <source>
        <dbReference type="SMART" id="SM00415"/>
    </source>
</evidence>
<evidence type="ECO:0000256" key="2">
    <source>
        <dbReference type="ARBA" id="ARBA00006403"/>
    </source>
</evidence>
<dbReference type="SUPFAM" id="SSF46785">
    <property type="entry name" value="Winged helix' DNA-binding domain"/>
    <property type="match status" value="1"/>
</dbReference>
<evidence type="ECO:0000256" key="6">
    <source>
        <dbReference type="SAM" id="MobiDB-lite"/>
    </source>
</evidence>
<gene>
    <name evidence="9" type="primary">LOC101642731</name>
</gene>
<dbReference type="InterPro" id="IPR000232">
    <property type="entry name" value="HSF_DNA-bd"/>
</dbReference>
<dbReference type="RefSeq" id="XP_012863416.1">
    <property type="nucleotide sequence ID" value="XM_013007962.1"/>
</dbReference>
<dbReference type="Proteomes" id="UP000694863">
    <property type="component" value="Unplaced"/>
</dbReference>
<dbReference type="InterPro" id="IPR036390">
    <property type="entry name" value="WH_DNA-bd_sf"/>
</dbReference>
<dbReference type="PANTHER" id="PTHR10015:SF140">
    <property type="entry name" value="HEAT SHOCK TRANSCRIPTION FACTOR, X-LINKED MEMBER 3-RELATED"/>
    <property type="match status" value="1"/>
</dbReference>
<keyword evidence="9" id="KW-0346">Stress response</keyword>
<proteinExistence type="inferred from homology"/>
<dbReference type="InterPro" id="IPR036388">
    <property type="entry name" value="WH-like_DNA-bd_sf"/>
</dbReference>
<organism evidence="8 9">
    <name type="scientific">Echinops telfairi</name>
    <name type="common">Lesser hedgehog tenrec</name>
    <dbReference type="NCBI Taxonomy" id="9371"/>
    <lineage>
        <taxon>Eukaryota</taxon>
        <taxon>Metazoa</taxon>
        <taxon>Chordata</taxon>
        <taxon>Craniata</taxon>
        <taxon>Vertebrata</taxon>
        <taxon>Euteleostomi</taxon>
        <taxon>Mammalia</taxon>
        <taxon>Eutheria</taxon>
        <taxon>Afrotheria</taxon>
        <taxon>Tenrecidae</taxon>
        <taxon>Tenrecinae</taxon>
        <taxon>Echinops</taxon>
    </lineage>
</organism>
<dbReference type="Pfam" id="PF00447">
    <property type="entry name" value="HSF_DNA-bind"/>
    <property type="match status" value="1"/>
</dbReference>
<feature type="compositionally biased region" description="Polar residues" evidence="6">
    <location>
        <begin position="223"/>
        <end position="237"/>
    </location>
</feature>
<feature type="region of interest" description="Disordered" evidence="6">
    <location>
        <begin position="203"/>
        <end position="275"/>
    </location>
</feature>
<keyword evidence="8" id="KW-1185">Reference proteome</keyword>
<evidence type="ECO:0000313" key="9">
    <source>
        <dbReference type="RefSeq" id="XP_012863416.1"/>
    </source>
</evidence>
<evidence type="ECO:0000256" key="1">
    <source>
        <dbReference type="ARBA" id="ARBA00004123"/>
    </source>
</evidence>
<protein>
    <submittedName>
        <fullName evidence="9">Heat shock transcription factor, X-linked member 3</fullName>
    </submittedName>
</protein>
<reference evidence="9" key="1">
    <citation type="submission" date="2025-08" db="UniProtKB">
        <authorList>
            <consortium name="RefSeq"/>
        </authorList>
    </citation>
    <scope>IDENTIFICATION</scope>
</reference>
<evidence type="ECO:0000256" key="3">
    <source>
        <dbReference type="ARBA" id="ARBA00023125"/>
    </source>
</evidence>
<evidence type="ECO:0000256" key="5">
    <source>
        <dbReference type="RuleBase" id="RU004020"/>
    </source>
</evidence>
<keyword evidence="3" id="KW-0238">DNA-binding</keyword>
<dbReference type="GeneID" id="101642731"/>
<keyword evidence="4" id="KW-0539">Nucleus</keyword>
<evidence type="ECO:0000256" key="4">
    <source>
        <dbReference type="ARBA" id="ARBA00023242"/>
    </source>
</evidence>
<sequence>MDHQATGENYQVGDEDSIEWWQDIDQGSRETYQINDEGGSGRCQVNLDRGSVDQGSIIFAGEKEIQLLRLPFPRKLWMLVQSEAIQSVRWNRDGTLVIIEEKLFQQEVLDRQCKERIFQTKTMQAFFRQLRLYGFFRMRRSIAGGRRLMIYWNPNFKRGEPLLLNNIQRKQWCRRQKPSTVPAPTKAPLDMKKMAVPTRHSLSIVPKGGATPADPMQAPSGLVPNSPQASTLSSVWSLNREPGSPGTQPDPTELPMPTGEGTSSTFGPLPRSEPIGAAEPCIETLVYPDYESFMTMYTTCYSIPLEALTTLASHNPPGPL</sequence>
<accession>A0ABM0ZTH4</accession>
<name>A0ABM0ZTH4_ECHTE</name>
<dbReference type="PANTHER" id="PTHR10015">
    <property type="entry name" value="HEAT SHOCK TRANSCRIPTION FACTOR"/>
    <property type="match status" value="1"/>
</dbReference>